<feature type="transmembrane region" description="Helical" evidence="1">
    <location>
        <begin position="9"/>
        <end position="29"/>
    </location>
</feature>
<feature type="non-terminal residue" evidence="2">
    <location>
        <position position="49"/>
    </location>
</feature>
<gene>
    <name evidence="2" type="ORF">NCTC10124_00895</name>
</gene>
<organism evidence="2 3">
    <name type="scientific">Mycoplasmopsis synoviae</name>
    <name type="common">Mycoplasma synoviae</name>
    <dbReference type="NCBI Taxonomy" id="2109"/>
    <lineage>
        <taxon>Bacteria</taxon>
        <taxon>Bacillati</taxon>
        <taxon>Mycoplasmatota</taxon>
        <taxon>Mycoplasmoidales</taxon>
        <taxon>Metamycoplasmataceae</taxon>
        <taxon>Mycoplasmopsis</taxon>
    </lineage>
</organism>
<proteinExistence type="predicted"/>
<sequence>MKVKTARKIGLLTATSISISSVIGIGIFFKNFTVLGAQAVPETDTFAFW</sequence>
<evidence type="ECO:0000256" key="1">
    <source>
        <dbReference type="SAM" id="Phobius"/>
    </source>
</evidence>
<keyword evidence="1" id="KW-0812">Transmembrane</keyword>
<evidence type="ECO:0000313" key="2">
    <source>
        <dbReference type="EMBL" id="SYV93166.1"/>
    </source>
</evidence>
<keyword evidence="1" id="KW-1133">Transmembrane helix</keyword>
<name>A0A3B0PNU1_MYCSY</name>
<protein>
    <submittedName>
        <fullName evidence="2">Uncharacterized protein</fullName>
    </submittedName>
</protein>
<dbReference type="AlphaFoldDB" id="A0A3B0PNU1"/>
<keyword evidence="1" id="KW-0472">Membrane</keyword>
<accession>A0A3B0PNU1</accession>
<dbReference type="EMBL" id="LS991953">
    <property type="protein sequence ID" value="SYV93166.1"/>
    <property type="molecule type" value="Genomic_DNA"/>
</dbReference>
<dbReference type="Proteomes" id="UP000259328">
    <property type="component" value="Chromosome"/>
</dbReference>
<reference evidence="3" key="1">
    <citation type="submission" date="2018-06" db="EMBL/GenBank/DDBJ databases">
        <authorList>
            <consortium name="Pathogen Informatics"/>
        </authorList>
    </citation>
    <scope>NUCLEOTIDE SEQUENCE [LARGE SCALE GENOMIC DNA]</scope>
    <source>
        <strain evidence="3">NCTC10124</strain>
    </source>
</reference>
<evidence type="ECO:0000313" key="3">
    <source>
        <dbReference type="Proteomes" id="UP000259328"/>
    </source>
</evidence>